<accession>A0A9D2WSX1</accession>
<dbReference type="PANTHER" id="PTHR43801:SF1">
    <property type="entry name" value="POLYPRENYL SYNTHETASE"/>
    <property type="match status" value="1"/>
</dbReference>
<dbReference type="EMBL" id="LSRS01000001">
    <property type="protein sequence ID" value="KAF1086768.1"/>
    <property type="molecule type" value="Genomic_DNA"/>
</dbReference>
<protein>
    <recommendedName>
        <fullName evidence="5">DUF116 domain-containing protein</fullName>
    </recommendedName>
</protein>
<dbReference type="InterPro" id="IPR002829">
    <property type="entry name" value="DUF116"/>
</dbReference>
<evidence type="ECO:0000256" key="1">
    <source>
        <dbReference type="SAM" id="MobiDB-lite"/>
    </source>
</evidence>
<feature type="transmembrane region" description="Helical" evidence="2">
    <location>
        <begin position="87"/>
        <end position="105"/>
    </location>
</feature>
<evidence type="ECO:0008006" key="5">
    <source>
        <dbReference type="Google" id="ProtNLM"/>
    </source>
</evidence>
<comment type="caution">
    <text evidence="3">The sequence shown here is derived from an EMBL/GenBank/DDBJ whole genome shotgun (WGS) entry which is preliminary data.</text>
</comment>
<organism evidence="3 4">
    <name type="scientific">Sporotomaculum syntrophicum</name>
    <dbReference type="NCBI Taxonomy" id="182264"/>
    <lineage>
        <taxon>Bacteria</taxon>
        <taxon>Bacillati</taxon>
        <taxon>Bacillota</taxon>
        <taxon>Clostridia</taxon>
        <taxon>Eubacteriales</taxon>
        <taxon>Desulfallaceae</taxon>
        <taxon>Sporotomaculum</taxon>
    </lineage>
</organism>
<keyword evidence="2" id="KW-0472">Membrane</keyword>
<evidence type="ECO:0000256" key="2">
    <source>
        <dbReference type="SAM" id="Phobius"/>
    </source>
</evidence>
<keyword evidence="4" id="KW-1185">Reference proteome</keyword>
<dbReference type="Proteomes" id="UP000798488">
    <property type="component" value="Unassembled WGS sequence"/>
</dbReference>
<sequence>MYNVVPLHTHKRLFIGLLVASLMVVGLLALSIWFLIFSPERSFVYKLVLLAVALMLLVIIMLAGFGLTAIVLTIIRAKPFALLQGPTRVALNTFFPLVLMLGRLLKIDMDRIKSSFIEVNNNLVRVKQITVAPEQLLLLAPHCLQNSDCVHKVTGNVDNCRRCGGCMVNDLLQFRDRYGIGVGVATGGTLARKYVQDYRPRAIVAIACERDLTSGILDANPIPVLGVTNLRPYGPCQDTRFSIQWVEEAIQYFINTEVIAIESSDKPQGGGSSSTVGGGRTGSLCQSGAGRVVG</sequence>
<keyword evidence="2" id="KW-0812">Transmembrane</keyword>
<feature type="transmembrane region" description="Helical" evidence="2">
    <location>
        <begin position="48"/>
        <end position="75"/>
    </location>
</feature>
<dbReference type="PANTHER" id="PTHR43801">
    <property type="entry name" value="NUCLEOTIDE-BINDING PROTEIN-RELATED"/>
    <property type="match status" value="1"/>
</dbReference>
<proteinExistence type="predicted"/>
<dbReference type="PIRSF" id="PIRSF006594">
    <property type="entry name" value="UCP006594"/>
    <property type="match status" value="1"/>
</dbReference>
<feature type="transmembrane region" description="Helical" evidence="2">
    <location>
        <begin position="12"/>
        <end position="36"/>
    </location>
</feature>
<keyword evidence="2" id="KW-1133">Transmembrane helix</keyword>
<gene>
    <name evidence="3" type="ORF">SPSYN_00487</name>
</gene>
<dbReference type="Pfam" id="PF01976">
    <property type="entry name" value="DUF116"/>
    <property type="match status" value="1"/>
</dbReference>
<feature type="compositionally biased region" description="Gly residues" evidence="1">
    <location>
        <begin position="268"/>
        <end position="281"/>
    </location>
</feature>
<reference evidence="3" key="1">
    <citation type="submission" date="2016-02" db="EMBL/GenBank/DDBJ databases">
        <title>Draft Genome Sequence of Sporotomaculum syntrophicum Strain FB, a Syntrophic Benzoate Degrader.</title>
        <authorList>
            <person name="Nobu M.K."/>
            <person name="Narihiro T."/>
            <person name="Qiu Y.-L."/>
            <person name="Ohashi A."/>
            <person name="Liu W.-T."/>
            <person name="Yuji S."/>
        </authorList>
    </citation>
    <scope>NUCLEOTIDE SEQUENCE</scope>
    <source>
        <strain evidence="3">FB</strain>
    </source>
</reference>
<evidence type="ECO:0000313" key="4">
    <source>
        <dbReference type="Proteomes" id="UP000798488"/>
    </source>
</evidence>
<name>A0A9D2WSX1_9FIRM</name>
<feature type="region of interest" description="Disordered" evidence="1">
    <location>
        <begin position="264"/>
        <end position="294"/>
    </location>
</feature>
<evidence type="ECO:0000313" key="3">
    <source>
        <dbReference type="EMBL" id="KAF1086768.1"/>
    </source>
</evidence>
<dbReference type="AlphaFoldDB" id="A0A9D2WSX1"/>